<keyword evidence="6" id="KW-1185">Reference proteome</keyword>
<dbReference type="GO" id="GO:0008270">
    <property type="term" value="F:zinc ion binding"/>
    <property type="evidence" value="ECO:0007669"/>
    <property type="project" value="UniProtKB-KW"/>
</dbReference>
<dbReference type="Proteomes" id="UP000179179">
    <property type="component" value="Unassembled WGS sequence"/>
</dbReference>
<comment type="caution">
    <text evidence="5">The sequence shown here is derived from an EMBL/GenBank/DDBJ whole genome shotgun (WGS) entry which is preliminary data.</text>
</comment>
<dbReference type="SMART" id="SM01328">
    <property type="entry name" value="zf-3CxxC"/>
    <property type="match status" value="1"/>
</dbReference>
<evidence type="ECO:0000313" key="5">
    <source>
        <dbReference type="EMBL" id="OGM39389.1"/>
    </source>
</evidence>
<keyword evidence="2" id="KW-0863">Zinc-finger</keyword>
<sequence>MPRKERKAAKLWSLHPKLHDDVAQLLNEEGLQLDFLNADDEETNIEERDTNVMGRFICRNSGCHSSGWSSKKIAITIRMYPRQLYNARVYHQRCKNCRAVGRLVLDQGCYAERVTYWLKKWNGIEVEKPRFSGQSRGPHDSELCEGCKAGHCPNSNEDLALVLARLSI</sequence>
<dbReference type="OrthoDB" id="8121437at2759"/>
<feature type="domain" description="3CxxC-type" evidence="4">
    <location>
        <begin position="51"/>
        <end position="150"/>
    </location>
</feature>
<dbReference type="Pfam" id="PF13695">
    <property type="entry name" value="Zn_ribbon_3CxxC"/>
    <property type="match status" value="1"/>
</dbReference>
<proteinExistence type="predicted"/>
<dbReference type="GeneID" id="34455530"/>
<gene>
    <name evidence="5" type="ORF">ABOM_012140</name>
</gene>
<dbReference type="InterPro" id="IPR027377">
    <property type="entry name" value="ZAR1/RTP1-5-like_Znf-3CxxC"/>
</dbReference>
<dbReference type="STRING" id="109264.A0A1F7ZJA4"/>
<keyword evidence="1" id="KW-0479">Metal-binding</keyword>
<name>A0A1F7ZJA4_9EURO</name>
<accession>A0A1F7ZJA4</accession>
<reference evidence="5 6" key="1">
    <citation type="journal article" date="2016" name="Genome Biol. Evol.">
        <title>Draft genome sequence of an aflatoxigenic Aspergillus species, A. bombycis.</title>
        <authorList>
            <person name="Moore G.G."/>
            <person name="Mack B.M."/>
            <person name="Beltz S.B."/>
            <person name="Gilbert M.K."/>
        </authorList>
    </citation>
    <scope>NUCLEOTIDE SEQUENCE [LARGE SCALE GENOMIC DNA]</scope>
    <source>
        <strain evidence="6">NRRL 26010</strain>
    </source>
</reference>
<dbReference type="AlphaFoldDB" id="A0A1F7ZJA4"/>
<protein>
    <recommendedName>
        <fullName evidence="4">3CxxC-type domain-containing protein</fullName>
    </recommendedName>
</protein>
<evidence type="ECO:0000313" key="6">
    <source>
        <dbReference type="Proteomes" id="UP000179179"/>
    </source>
</evidence>
<evidence type="ECO:0000256" key="3">
    <source>
        <dbReference type="ARBA" id="ARBA00022833"/>
    </source>
</evidence>
<dbReference type="RefSeq" id="XP_022383106.1">
    <property type="nucleotide sequence ID" value="XM_022539268.1"/>
</dbReference>
<organism evidence="5 6">
    <name type="scientific">Aspergillus bombycis</name>
    <dbReference type="NCBI Taxonomy" id="109264"/>
    <lineage>
        <taxon>Eukaryota</taxon>
        <taxon>Fungi</taxon>
        <taxon>Dikarya</taxon>
        <taxon>Ascomycota</taxon>
        <taxon>Pezizomycotina</taxon>
        <taxon>Eurotiomycetes</taxon>
        <taxon>Eurotiomycetidae</taxon>
        <taxon>Eurotiales</taxon>
        <taxon>Aspergillaceae</taxon>
        <taxon>Aspergillus</taxon>
    </lineage>
</organism>
<dbReference type="EMBL" id="LYCR01000212">
    <property type="protein sequence ID" value="OGM39389.1"/>
    <property type="molecule type" value="Genomic_DNA"/>
</dbReference>
<evidence type="ECO:0000259" key="4">
    <source>
        <dbReference type="SMART" id="SM01328"/>
    </source>
</evidence>
<evidence type="ECO:0000256" key="1">
    <source>
        <dbReference type="ARBA" id="ARBA00022723"/>
    </source>
</evidence>
<evidence type="ECO:0000256" key="2">
    <source>
        <dbReference type="ARBA" id="ARBA00022771"/>
    </source>
</evidence>
<keyword evidence="3" id="KW-0862">Zinc</keyword>